<comment type="caution">
    <text evidence="1">The sequence shown here is derived from an EMBL/GenBank/DDBJ whole genome shotgun (WGS) entry which is preliminary data.</text>
</comment>
<evidence type="ECO:0000313" key="2">
    <source>
        <dbReference type="Proteomes" id="UP000659124"/>
    </source>
</evidence>
<dbReference type="RefSeq" id="WP_188089615.1">
    <property type="nucleotide sequence ID" value="NZ_JACVFC010000002.1"/>
</dbReference>
<gene>
    <name evidence="1" type="ORF">ICL07_19095</name>
</gene>
<sequence>MHYVDKQLKSSYTFLQRWQHAKAKVREFSASHLHLTIRLEKESVKGNLHVVCIEPVTFNGKFAWEDACLEVVYAAPYFELRDAGVQLRLVCGDIQCHENCQPVF</sequence>
<organism evidence="1 2">
    <name type="scientific">Chitinophaga qingshengii</name>
    <dbReference type="NCBI Taxonomy" id="1569794"/>
    <lineage>
        <taxon>Bacteria</taxon>
        <taxon>Pseudomonadati</taxon>
        <taxon>Bacteroidota</taxon>
        <taxon>Chitinophagia</taxon>
        <taxon>Chitinophagales</taxon>
        <taxon>Chitinophagaceae</taxon>
        <taxon>Chitinophaga</taxon>
    </lineage>
</organism>
<accession>A0ABR7TU47</accession>
<keyword evidence="2" id="KW-1185">Reference proteome</keyword>
<protein>
    <submittedName>
        <fullName evidence="1">Uncharacterized protein</fullName>
    </submittedName>
</protein>
<reference evidence="1 2" key="1">
    <citation type="submission" date="2020-09" db="EMBL/GenBank/DDBJ databases">
        <title>Genome sequences of type strains of Chitinophaga qingshengii and Chitinophaga varians.</title>
        <authorList>
            <person name="Kittiwongwattana C."/>
        </authorList>
    </citation>
    <scope>NUCLEOTIDE SEQUENCE [LARGE SCALE GENOMIC DNA]</scope>
    <source>
        <strain evidence="1 2">JCM 30026</strain>
    </source>
</reference>
<name>A0ABR7TU47_9BACT</name>
<proteinExistence type="predicted"/>
<dbReference type="Proteomes" id="UP000659124">
    <property type="component" value="Unassembled WGS sequence"/>
</dbReference>
<evidence type="ECO:0000313" key="1">
    <source>
        <dbReference type="EMBL" id="MBC9932499.1"/>
    </source>
</evidence>
<dbReference type="EMBL" id="JACVFC010000002">
    <property type="protein sequence ID" value="MBC9932499.1"/>
    <property type="molecule type" value="Genomic_DNA"/>
</dbReference>